<dbReference type="InterPro" id="IPR028081">
    <property type="entry name" value="Leu-bd"/>
</dbReference>
<accession>A0ABX2TG45</accession>
<dbReference type="PANTHER" id="PTHR30483:SF6">
    <property type="entry name" value="PERIPLASMIC BINDING PROTEIN OF ABC TRANSPORTER FOR NATURAL AMINO ACIDS"/>
    <property type="match status" value="1"/>
</dbReference>
<keyword evidence="3" id="KW-0029">Amino-acid transport</keyword>
<dbReference type="InterPro" id="IPR028082">
    <property type="entry name" value="Peripla_BP_I"/>
</dbReference>
<feature type="domain" description="Leucine-binding protein" evidence="5">
    <location>
        <begin position="34"/>
        <end position="365"/>
    </location>
</feature>
<feature type="chain" id="PRO_5046129254" evidence="4">
    <location>
        <begin position="28"/>
        <end position="403"/>
    </location>
</feature>
<evidence type="ECO:0000256" key="2">
    <source>
        <dbReference type="ARBA" id="ARBA00022729"/>
    </source>
</evidence>
<evidence type="ECO:0000256" key="4">
    <source>
        <dbReference type="SAM" id="SignalP"/>
    </source>
</evidence>
<dbReference type="InterPro" id="IPR051010">
    <property type="entry name" value="BCAA_transport"/>
</dbReference>
<dbReference type="EMBL" id="JABFDB010000015">
    <property type="protein sequence ID" value="NYZ22113.1"/>
    <property type="molecule type" value="Genomic_DNA"/>
</dbReference>
<evidence type="ECO:0000256" key="1">
    <source>
        <dbReference type="ARBA" id="ARBA00010062"/>
    </source>
</evidence>
<comment type="similarity">
    <text evidence="1">Belongs to the leucine-binding protein family.</text>
</comment>
<proteinExistence type="inferred from homology"/>
<dbReference type="RefSeq" id="WP_180283893.1">
    <property type="nucleotide sequence ID" value="NZ_JABFDB010000015.1"/>
</dbReference>
<sequence>MKNLLLGTVGMVGTLLSGCLGLAPAMAAEATGEPVVIGVLEDRSSSGAFYSQESSKALKAFVAAVNRGELLYAAEQFGGRPGIMGRPIKLLFEDDQSNPNLSAAKARRLVEQGARMLIFISGSAATIQGKVVCTEEKIFCIAPTNVNDKIVQPPNNQFIFTVAPPAELQAETLVNGLKRAGYGKIGFFSESTATSKPLLDSYVKRLTEDGFKAASVEIMEAGARDASPQLLRIAEAKPDVLLDVTAHAPSTVTLYRSYNRLNLELPRWATSSVTAQPQIWAQAGDSIDGLIVVDMIDPTKPSLVAVRDLYLAAVGKDQPFVWLHAAVWDGLMMTKLAVEKANSVDGAAMVAAMEQIADFPMAHGQQGYTVSYKGKHSGAGSKSTNIVVFKGGKPAKLWETYQP</sequence>
<dbReference type="Gene3D" id="3.40.50.2300">
    <property type="match status" value="2"/>
</dbReference>
<evidence type="ECO:0000256" key="3">
    <source>
        <dbReference type="ARBA" id="ARBA00022970"/>
    </source>
</evidence>
<dbReference type="SUPFAM" id="SSF53822">
    <property type="entry name" value="Periplasmic binding protein-like I"/>
    <property type="match status" value="1"/>
</dbReference>
<organism evidence="6 7">
    <name type="scientific">Azospirillum oleiclasticum</name>
    <dbReference type="NCBI Taxonomy" id="2735135"/>
    <lineage>
        <taxon>Bacteria</taxon>
        <taxon>Pseudomonadati</taxon>
        <taxon>Pseudomonadota</taxon>
        <taxon>Alphaproteobacteria</taxon>
        <taxon>Rhodospirillales</taxon>
        <taxon>Azospirillaceae</taxon>
        <taxon>Azospirillum</taxon>
    </lineage>
</organism>
<keyword evidence="7" id="KW-1185">Reference proteome</keyword>
<name>A0ABX2TG45_9PROT</name>
<reference evidence="6 7" key="1">
    <citation type="submission" date="2020-05" db="EMBL/GenBank/DDBJ databases">
        <title>Azospirillum oleiclasticum sp. nov, a nitrogen-fixing and heavy crude oil-emulsifying bacterium isolated from the crude oil of Yumen Oilfield.</title>
        <authorList>
            <person name="Wu D."/>
            <person name="Cai M."/>
            <person name="Zhang X."/>
        </authorList>
    </citation>
    <scope>NUCLEOTIDE SEQUENCE [LARGE SCALE GENOMIC DNA]</scope>
    <source>
        <strain evidence="6 7">ROY-1-1-2</strain>
    </source>
</reference>
<protein>
    <submittedName>
        <fullName evidence="6">ABC transporter substrate-binding protein</fullName>
    </submittedName>
</protein>
<dbReference type="Pfam" id="PF13458">
    <property type="entry name" value="Peripla_BP_6"/>
    <property type="match status" value="1"/>
</dbReference>
<keyword evidence="3" id="KW-0813">Transport</keyword>
<comment type="caution">
    <text evidence="6">The sequence shown here is derived from an EMBL/GenBank/DDBJ whole genome shotgun (WGS) entry which is preliminary data.</text>
</comment>
<feature type="signal peptide" evidence="4">
    <location>
        <begin position="1"/>
        <end position="27"/>
    </location>
</feature>
<dbReference type="PANTHER" id="PTHR30483">
    <property type="entry name" value="LEUCINE-SPECIFIC-BINDING PROTEIN"/>
    <property type="match status" value="1"/>
</dbReference>
<evidence type="ECO:0000313" key="6">
    <source>
        <dbReference type="EMBL" id="NYZ22113.1"/>
    </source>
</evidence>
<dbReference type="Proteomes" id="UP000584642">
    <property type="component" value="Unassembled WGS sequence"/>
</dbReference>
<keyword evidence="2 4" id="KW-0732">Signal</keyword>
<gene>
    <name evidence="6" type="ORF">HND93_20560</name>
</gene>
<dbReference type="PROSITE" id="PS51257">
    <property type="entry name" value="PROKAR_LIPOPROTEIN"/>
    <property type="match status" value="1"/>
</dbReference>
<evidence type="ECO:0000313" key="7">
    <source>
        <dbReference type="Proteomes" id="UP000584642"/>
    </source>
</evidence>
<evidence type="ECO:0000259" key="5">
    <source>
        <dbReference type="Pfam" id="PF13458"/>
    </source>
</evidence>